<comment type="caution">
    <text evidence="1">The sequence shown here is derived from an EMBL/GenBank/DDBJ whole genome shotgun (WGS) entry which is preliminary data.</text>
</comment>
<organism evidence="1 2">
    <name type="scientific">Aspergillus pseudodeflectus</name>
    <dbReference type="NCBI Taxonomy" id="176178"/>
    <lineage>
        <taxon>Eukaryota</taxon>
        <taxon>Fungi</taxon>
        <taxon>Dikarya</taxon>
        <taxon>Ascomycota</taxon>
        <taxon>Pezizomycotina</taxon>
        <taxon>Eurotiomycetes</taxon>
        <taxon>Eurotiomycetidae</taxon>
        <taxon>Eurotiales</taxon>
        <taxon>Aspergillaceae</taxon>
        <taxon>Aspergillus</taxon>
        <taxon>Aspergillus subgen. Nidulantes</taxon>
    </lineage>
</organism>
<evidence type="ECO:0000313" key="2">
    <source>
        <dbReference type="Proteomes" id="UP001610444"/>
    </source>
</evidence>
<proteinExistence type="predicted"/>
<gene>
    <name evidence="1" type="ORF">BJX68DRAFT_8548</name>
</gene>
<reference evidence="1 2" key="1">
    <citation type="submission" date="2024-07" db="EMBL/GenBank/DDBJ databases">
        <title>Section-level genome sequencing and comparative genomics of Aspergillus sections Usti and Cavernicolus.</title>
        <authorList>
            <consortium name="Lawrence Berkeley National Laboratory"/>
            <person name="Nybo J.L."/>
            <person name="Vesth T.C."/>
            <person name="Theobald S."/>
            <person name="Frisvad J.C."/>
            <person name="Larsen T.O."/>
            <person name="Kjaerboelling I."/>
            <person name="Rothschild-Mancinelli K."/>
            <person name="Lyhne E.K."/>
            <person name="Kogle M.E."/>
            <person name="Barry K."/>
            <person name="Clum A."/>
            <person name="Na H."/>
            <person name="Ledsgaard L."/>
            <person name="Lin J."/>
            <person name="Lipzen A."/>
            <person name="Kuo A."/>
            <person name="Riley R."/>
            <person name="Mondo S."/>
            <person name="LaButti K."/>
            <person name="Haridas S."/>
            <person name="Pangalinan J."/>
            <person name="Salamov A.A."/>
            <person name="Simmons B.A."/>
            <person name="Magnuson J.K."/>
            <person name="Chen J."/>
            <person name="Drula E."/>
            <person name="Henrissat B."/>
            <person name="Wiebenga A."/>
            <person name="Lubbers R.J."/>
            <person name="Gomes A.C."/>
            <person name="Macurrencykelacurrency M.R."/>
            <person name="Stajich J."/>
            <person name="Grigoriev I.V."/>
            <person name="Mortensen U.H."/>
            <person name="De vries R.P."/>
            <person name="Baker S.E."/>
            <person name="Andersen M.R."/>
        </authorList>
    </citation>
    <scope>NUCLEOTIDE SEQUENCE [LARGE SCALE GENOMIC DNA]</scope>
    <source>
        <strain evidence="1 2">CBS 756.74</strain>
    </source>
</reference>
<evidence type="ECO:0000313" key="1">
    <source>
        <dbReference type="EMBL" id="KAL2861598.1"/>
    </source>
</evidence>
<dbReference type="RefSeq" id="XP_070905688.1">
    <property type="nucleotide sequence ID" value="XM_071049877.1"/>
</dbReference>
<dbReference type="Proteomes" id="UP001610444">
    <property type="component" value="Unassembled WGS sequence"/>
</dbReference>
<sequence length="204" mass="22487">MRQAIAIQSTHIFLLHRDQPFSLCSPPHWKIQERAVHCLRRAVSNPAADGWAFPPIPCTNSRAAMQLIPEAARTVASWPSTIGYGVHRSVIPGMSWCGIAIEKVGSPCTTIRCATRLPAHALPTISLFCEPGCHLPSAHRWLPMLSCPDRSSNMFSGPPLWLGATRIRSLVTDKDKWELARDLLRVGPCPRSPLSFAECSAPHQ</sequence>
<dbReference type="EMBL" id="JBFXLR010000001">
    <property type="protein sequence ID" value="KAL2861598.1"/>
    <property type="molecule type" value="Genomic_DNA"/>
</dbReference>
<accession>A0ABR4LDN8</accession>
<protein>
    <submittedName>
        <fullName evidence="1">Uncharacterized protein</fullName>
    </submittedName>
</protein>
<dbReference type="GeneID" id="98165041"/>
<keyword evidence="2" id="KW-1185">Reference proteome</keyword>
<name>A0ABR4LDN8_9EURO</name>